<reference evidence="4" key="1">
    <citation type="journal article" date="2011" name="PLoS Biol.">
        <title>Gene gain and loss during evolution of obligate parasitism in the white rust pathogen of Arabidopsis thaliana.</title>
        <authorList>
            <person name="Kemen E."/>
            <person name="Gardiner A."/>
            <person name="Schultz-Larsen T."/>
            <person name="Kemen A.C."/>
            <person name="Balmuth A.L."/>
            <person name="Robert-Seilaniantz A."/>
            <person name="Bailey K."/>
            <person name="Holub E."/>
            <person name="Studholme D.J."/>
            <person name="Maclean D."/>
            <person name="Jones J.D."/>
        </authorList>
    </citation>
    <scope>NUCLEOTIDE SEQUENCE</scope>
</reference>
<keyword evidence="2 3" id="KW-0040">ANK repeat</keyword>
<evidence type="ECO:0000313" key="4">
    <source>
        <dbReference type="EMBL" id="CCA21452.1"/>
    </source>
</evidence>
<dbReference type="PANTHER" id="PTHR24173:SF85">
    <property type="entry name" value="PROTEIN FEM-1 HOMOLOG CG6966"/>
    <property type="match status" value="1"/>
</dbReference>
<reference evidence="4" key="2">
    <citation type="submission" date="2011-02" db="EMBL/GenBank/DDBJ databases">
        <authorList>
            <person name="MacLean D."/>
        </authorList>
    </citation>
    <scope>NUCLEOTIDE SEQUENCE</scope>
</reference>
<feature type="repeat" description="ANK" evidence="3">
    <location>
        <begin position="162"/>
        <end position="194"/>
    </location>
</feature>
<evidence type="ECO:0000256" key="2">
    <source>
        <dbReference type="ARBA" id="ARBA00023043"/>
    </source>
</evidence>
<dbReference type="HOGENOM" id="CLU_024232_0_0_1"/>
<dbReference type="SUPFAM" id="SSF48403">
    <property type="entry name" value="Ankyrin repeat"/>
    <property type="match status" value="1"/>
</dbReference>
<dbReference type="InterPro" id="IPR036770">
    <property type="entry name" value="Ankyrin_rpt-contain_sf"/>
</dbReference>
<dbReference type="Pfam" id="PF12796">
    <property type="entry name" value="Ank_2"/>
    <property type="match status" value="1"/>
</dbReference>
<sequence length="635" mass="71941">MEELAQNVANLRICAESTVLQKQPERDSTAGSQSVETVLHVPYKIHLARALAMIEEQDQICYQIMQFTTAKGVKNAIYHSLFNQVSAGKLTVLQKWFQSGVIPTRDGLKHWAFDARKLRNAMGSTLLHVACDVSMARGTSKLGMVEFLLNTVGFDVNVRDLLGRIPLHIAALNGFEEIVQCLIERGADVMLQDRSGLRPLALVKTLSRPHEDIVPILAIQQAQKTIPFALWVSKEQAINSTVFLRFLSSYIDGDCRRDIGLQLSCLLQHLESASTKKRNIDFDDILVRYVPILFESTTRFSSQLIHVMRSNTFRDPVFISELRMEAFTYHLSLATSCVTNTISNSLWIGMLLRLAQHVRDQAENLTQQLRIEDSSRTTEYPFEARAFNQSLKASNHPDRHTRLSSHPFRQSWNYAILYRAASKSFPSRVHVESGESFINCVHDVSGLIPLNELLLIEKKEYVVHKYDSTKRVVVLDRPYEGQSASSIQIYLRGSEWLHHSYIAVKCIWEREPGNNYDNASHEQELFLDYQFLPPYSDYEVAAKVGPFDDAKEARAFAAVWKHQCRASFMEKSCQSQTASCKLACLQLQGTSPCTETMISIAKQLATKRLGRATFCQVQPARALIEKLENGDDKSC</sequence>
<dbReference type="GO" id="GO:0000151">
    <property type="term" value="C:ubiquitin ligase complex"/>
    <property type="evidence" value="ECO:0007669"/>
    <property type="project" value="TreeGrafter"/>
</dbReference>
<dbReference type="PANTHER" id="PTHR24173">
    <property type="entry name" value="ANKYRIN REPEAT CONTAINING"/>
    <property type="match status" value="1"/>
</dbReference>
<dbReference type="GO" id="GO:0006511">
    <property type="term" value="P:ubiquitin-dependent protein catabolic process"/>
    <property type="evidence" value="ECO:0007669"/>
    <property type="project" value="TreeGrafter"/>
</dbReference>
<dbReference type="PROSITE" id="PS50297">
    <property type="entry name" value="ANK_REP_REGION"/>
    <property type="match status" value="1"/>
</dbReference>
<proteinExistence type="predicted"/>
<dbReference type="Gene3D" id="1.25.40.20">
    <property type="entry name" value="Ankyrin repeat-containing domain"/>
    <property type="match status" value="1"/>
</dbReference>
<name>F0WJK3_9STRA</name>
<organism evidence="4">
    <name type="scientific">Albugo laibachii Nc14</name>
    <dbReference type="NCBI Taxonomy" id="890382"/>
    <lineage>
        <taxon>Eukaryota</taxon>
        <taxon>Sar</taxon>
        <taxon>Stramenopiles</taxon>
        <taxon>Oomycota</taxon>
        <taxon>Peronosporomycetes</taxon>
        <taxon>Albuginales</taxon>
        <taxon>Albuginaceae</taxon>
        <taxon>Albugo</taxon>
    </lineage>
</organism>
<protein>
    <submittedName>
        <fullName evidence="4">Uncharacterized protein AlNc14C123G6728</fullName>
    </submittedName>
</protein>
<evidence type="ECO:0000256" key="1">
    <source>
        <dbReference type="ARBA" id="ARBA00022737"/>
    </source>
</evidence>
<dbReference type="EMBL" id="FR824168">
    <property type="protein sequence ID" value="CCA21452.1"/>
    <property type="molecule type" value="Genomic_DNA"/>
</dbReference>
<accession>F0WJK3</accession>
<dbReference type="PROSITE" id="PS50088">
    <property type="entry name" value="ANK_REPEAT"/>
    <property type="match status" value="1"/>
</dbReference>
<evidence type="ECO:0000256" key="3">
    <source>
        <dbReference type="PROSITE-ProRule" id="PRU00023"/>
    </source>
</evidence>
<dbReference type="SMART" id="SM00248">
    <property type="entry name" value="ANK"/>
    <property type="match status" value="2"/>
</dbReference>
<dbReference type="InterPro" id="IPR002110">
    <property type="entry name" value="Ankyrin_rpt"/>
</dbReference>
<keyword evidence="1" id="KW-0677">Repeat</keyword>
<gene>
    <name evidence="4" type="primary">AlNc14C123G6728</name>
    <name evidence="4" type="ORF">ALNC14_075950</name>
</gene>
<dbReference type="AlphaFoldDB" id="F0WJK3"/>